<proteinExistence type="predicted"/>
<evidence type="ECO:0000313" key="2">
    <source>
        <dbReference type="EMBL" id="KAF7808487.1"/>
    </source>
</evidence>
<feature type="region of interest" description="Disordered" evidence="1">
    <location>
        <begin position="174"/>
        <end position="195"/>
    </location>
</feature>
<comment type="caution">
    <text evidence="2">The sequence shown here is derived from an EMBL/GenBank/DDBJ whole genome shotgun (WGS) entry which is preliminary data.</text>
</comment>
<organism evidence="2 3">
    <name type="scientific">Senna tora</name>
    <dbReference type="NCBI Taxonomy" id="362788"/>
    <lineage>
        <taxon>Eukaryota</taxon>
        <taxon>Viridiplantae</taxon>
        <taxon>Streptophyta</taxon>
        <taxon>Embryophyta</taxon>
        <taxon>Tracheophyta</taxon>
        <taxon>Spermatophyta</taxon>
        <taxon>Magnoliopsida</taxon>
        <taxon>eudicotyledons</taxon>
        <taxon>Gunneridae</taxon>
        <taxon>Pentapetalae</taxon>
        <taxon>rosids</taxon>
        <taxon>fabids</taxon>
        <taxon>Fabales</taxon>
        <taxon>Fabaceae</taxon>
        <taxon>Caesalpinioideae</taxon>
        <taxon>Cassia clade</taxon>
        <taxon>Senna</taxon>
    </lineage>
</organism>
<dbReference type="AlphaFoldDB" id="A0A834SVF5"/>
<protein>
    <submittedName>
        <fullName evidence="2">Uncharacterized protein</fullName>
    </submittedName>
</protein>
<accession>A0A834SVF5</accession>
<keyword evidence="3" id="KW-1185">Reference proteome</keyword>
<dbReference type="EMBL" id="JAAIUW010000011">
    <property type="protein sequence ID" value="KAF7808487.1"/>
    <property type="molecule type" value="Genomic_DNA"/>
</dbReference>
<reference evidence="2" key="1">
    <citation type="submission" date="2020-09" db="EMBL/GenBank/DDBJ databases">
        <title>Genome-Enabled Discovery of Anthraquinone Biosynthesis in Senna tora.</title>
        <authorList>
            <person name="Kang S.-H."/>
            <person name="Pandey R.P."/>
            <person name="Lee C.-M."/>
            <person name="Sim J.-S."/>
            <person name="Jeong J.-T."/>
            <person name="Choi B.-S."/>
            <person name="Jung M."/>
            <person name="Ginzburg D."/>
            <person name="Zhao K."/>
            <person name="Won S.Y."/>
            <person name="Oh T.-J."/>
            <person name="Yu Y."/>
            <person name="Kim N.-H."/>
            <person name="Lee O.R."/>
            <person name="Lee T.-H."/>
            <person name="Bashyal P."/>
            <person name="Kim T.-S."/>
            <person name="Lee W.-H."/>
            <person name="Kawkins C."/>
            <person name="Kim C.-K."/>
            <person name="Kim J.S."/>
            <person name="Ahn B.O."/>
            <person name="Rhee S.Y."/>
            <person name="Sohng J.K."/>
        </authorList>
    </citation>
    <scope>NUCLEOTIDE SEQUENCE</scope>
    <source>
        <tissue evidence="2">Leaf</tissue>
    </source>
</reference>
<evidence type="ECO:0000256" key="1">
    <source>
        <dbReference type="SAM" id="MobiDB-lite"/>
    </source>
</evidence>
<name>A0A834SVF5_9FABA</name>
<evidence type="ECO:0000313" key="3">
    <source>
        <dbReference type="Proteomes" id="UP000634136"/>
    </source>
</evidence>
<gene>
    <name evidence="2" type="ORF">G2W53_035230</name>
</gene>
<dbReference type="Proteomes" id="UP000634136">
    <property type="component" value="Unassembled WGS sequence"/>
</dbReference>
<feature type="compositionally biased region" description="Basic and acidic residues" evidence="1">
    <location>
        <begin position="177"/>
        <end position="187"/>
    </location>
</feature>
<sequence length="344" mass="37810">MPFRQTCSNTEARWSLSKQDQPHCQSPRFHSICEPTPLATLPAPSPPSDSTVASHTELPATLLRKSRHQIYVSTLDSYLEPSLPRKRLVIGVVEVVAERPAGHEFVHEDHLLSVVAVTNERDQVRMAEFRQHVDLRLELEVVEVVGGGSDLSYGKVTAQIRRFTGHAIGSITSGLPSKDKKAQDRENNGSYSSTYNSDYNRSFPAFLRVLPFRKNLTPSHVDPADRLESGLVVDPNRVLSEHGNSGVVVVIGGEGSVEVLEEGVVACLHGEEGIETVKGGGIGGSWVEEKANELLARGDVKGIGEFGTREASCGVRGFFQRRRDLDFSGSYRFLAVLEKKNWVV</sequence>